<dbReference type="InterPro" id="IPR000816">
    <property type="entry name" value="Peptidase_C15"/>
</dbReference>
<dbReference type="RefSeq" id="WP_127724733.1">
    <property type="nucleotide sequence ID" value="NZ_RLIH01000009.1"/>
</dbReference>
<dbReference type="GO" id="GO:0006508">
    <property type="term" value="P:proteolysis"/>
    <property type="evidence" value="ECO:0007669"/>
    <property type="project" value="UniProtKB-KW"/>
</dbReference>
<evidence type="ECO:0000256" key="7">
    <source>
        <dbReference type="ARBA" id="ARBA00030836"/>
    </source>
</evidence>
<dbReference type="InterPro" id="IPR016125">
    <property type="entry name" value="Peptidase_C15-like"/>
</dbReference>
<evidence type="ECO:0000256" key="8">
    <source>
        <dbReference type="ARBA" id="ARBA00031559"/>
    </source>
</evidence>
<dbReference type="PANTHER" id="PTHR23402">
    <property type="entry name" value="PROTEASE FAMILY C15 PYROGLUTAMYL-PEPTIDASE I-RELATED"/>
    <property type="match status" value="1"/>
</dbReference>
<keyword evidence="10" id="KW-1185">Reference proteome</keyword>
<dbReference type="GO" id="GO:0005829">
    <property type="term" value="C:cytosol"/>
    <property type="evidence" value="ECO:0007669"/>
    <property type="project" value="InterPro"/>
</dbReference>
<keyword evidence="3" id="KW-0963">Cytoplasm</keyword>
<dbReference type="PIRSF" id="PIRSF015592">
    <property type="entry name" value="Prld-crbxl_pptds"/>
    <property type="match status" value="1"/>
</dbReference>
<evidence type="ECO:0000256" key="2">
    <source>
        <dbReference type="ARBA" id="ARBA00019191"/>
    </source>
</evidence>
<comment type="caution">
    <text evidence="9">The sequence shown here is derived from an EMBL/GenBank/DDBJ whole genome shotgun (WGS) entry which is preliminary data.</text>
</comment>
<evidence type="ECO:0000256" key="5">
    <source>
        <dbReference type="ARBA" id="ARBA00022801"/>
    </source>
</evidence>
<evidence type="ECO:0000256" key="4">
    <source>
        <dbReference type="ARBA" id="ARBA00022670"/>
    </source>
</evidence>
<dbReference type="InterPro" id="IPR036440">
    <property type="entry name" value="Peptidase_C15-like_sf"/>
</dbReference>
<dbReference type="Pfam" id="PF01470">
    <property type="entry name" value="Peptidase_C15"/>
    <property type="match status" value="1"/>
</dbReference>
<gene>
    <name evidence="9" type="ORF">EF514_07075</name>
</gene>
<dbReference type="Proteomes" id="UP000288812">
    <property type="component" value="Unassembled WGS sequence"/>
</dbReference>
<dbReference type="OrthoDB" id="9779738at2"/>
<dbReference type="CDD" id="cd00501">
    <property type="entry name" value="Peptidase_C15"/>
    <property type="match status" value="1"/>
</dbReference>
<proteinExistence type="inferred from homology"/>
<reference evidence="9 10" key="1">
    <citation type="submission" date="2018-11" db="EMBL/GenBank/DDBJ databases">
        <title>Genome sequencing and assembly of Anaerosphaera sp. nov., GS7-6-2.</title>
        <authorList>
            <person name="Rettenmaier R."/>
            <person name="Liebl W."/>
            <person name="Zverlov V."/>
        </authorList>
    </citation>
    <scope>NUCLEOTIDE SEQUENCE [LARGE SCALE GENOMIC DNA]</scope>
    <source>
        <strain evidence="9 10">GS7-6-2</strain>
    </source>
</reference>
<evidence type="ECO:0000256" key="3">
    <source>
        <dbReference type="ARBA" id="ARBA00022490"/>
    </source>
</evidence>
<dbReference type="PRINTS" id="PR00706">
    <property type="entry name" value="PYROGLUPTASE"/>
</dbReference>
<dbReference type="AlphaFoldDB" id="A0A437S672"/>
<dbReference type="GO" id="GO:0016920">
    <property type="term" value="F:pyroglutamyl-peptidase activity"/>
    <property type="evidence" value="ECO:0007669"/>
    <property type="project" value="InterPro"/>
</dbReference>
<name>A0A437S672_9FIRM</name>
<evidence type="ECO:0000313" key="9">
    <source>
        <dbReference type="EMBL" id="RVU54511.1"/>
    </source>
</evidence>
<organism evidence="9 10">
    <name type="scientific">Anaerosphaera multitolerans</name>
    <dbReference type="NCBI Taxonomy" id="2487351"/>
    <lineage>
        <taxon>Bacteria</taxon>
        <taxon>Bacillati</taxon>
        <taxon>Bacillota</taxon>
        <taxon>Tissierellia</taxon>
        <taxon>Tissierellales</taxon>
        <taxon>Peptoniphilaceae</taxon>
        <taxon>Anaerosphaera</taxon>
    </lineage>
</organism>
<accession>A0A437S672</accession>
<dbReference type="EMBL" id="RLIH01000009">
    <property type="protein sequence ID" value="RVU54511.1"/>
    <property type="molecule type" value="Genomic_DNA"/>
</dbReference>
<keyword evidence="4" id="KW-0645">Protease</keyword>
<dbReference type="SUPFAM" id="SSF53182">
    <property type="entry name" value="Pyrrolidone carboxyl peptidase (pyroglutamate aminopeptidase)"/>
    <property type="match status" value="1"/>
</dbReference>
<comment type="similarity">
    <text evidence="1">Belongs to the peptidase C15 family.</text>
</comment>
<sequence length="219" mass="24685">MNLLIVGFEALNPDKTNLGYNVVKQLSDKIFEHNLIKLELPSSFDNSIDILEKAMDTFNPKIVLCINQLESKSGLSLERIAINIDDAQIPDNNGITPVDKKIYSKGENAYFTKLPIKKILKNLKSIQIPATISNSAGTHFSNHVMYGLLYLIENNKKFENTIGGLIHIPISKDENGNISSLLAMDDIVKALKIIIETVIKEPFEKKESKKKNYFFDFNI</sequence>
<dbReference type="PANTHER" id="PTHR23402:SF1">
    <property type="entry name" value="PYROGLUTAMYL-PEPTIDASE I"/>
    <property type="match status" value="1"/>
</dbReference>
<keyword evidence="6" id="KW-0788">Thiol protease</keyword>
<evidence type="ECO:0000256" key="1">
    <source>
        <dbReference type="ARBA" id="ARBA00006641"/>
    </source>
</evidence>
<keyword evidence="5 9" id="KW-0378">Hydrolase</keyword>
<protein>
    <recommendedName>
        <fullName evidence="2">Pyrrolidone-carboxylate peptidase</fullName>
    </recommendedName>
    <alternativeName>
        <fullName evidence="7">5-oxoprolyl-peptidase</fullName>
    </alternativeName>
    <alternativeName>
        <fullName evidence="8">Pyroglutamyl-peptidase I</fullName>
    </alternativeName>
</protein>
<evidence type="ECO:0000256" key="6">
    <source>
        <dbReference type="ARBA" id="ARBA00022807"/>
    </source>
</evidence>
<evidence type="ECO:0000313" key="10">
    <source>
        <dbReference type="Proteomes" id="UP000288812"/>
    </source>
</evidence>
<dbReference type="Gene3D" id="3.40.630.20">
    <property type="entry name" value="Peptidase C15, pyroglutamyl peptidase I-like"/>
    <property type="match status" value="1"/>
</dbReference>